<proteinExistence type="predicted"/>
<accession>A0A931G3F4</accession>
<sequence>MSAHRFPVNDKVICDPTQTPARYHGIVYIVKGHGPKNAILTPVNGGKGLRIPEALLLPAPEDGAIVATVAAPLPPLDFGAVVTVHSPAWTGGNGLHVVLADRGDKVKLVPLGGNQGKYWPGVPRAWVREVDRTALLAAVAGLTAAGDRPR</sequence>
<keyword evidence="2" id="KW-1185">Reference proteome</keyword>
<dbReference type="Proteomes" id="UP000598146">
    <property type="component" value="Unassembled WGS sequence"/>
</dbReference>
<gene>
    <name evidence="1" type="ORF">I4J89_46035</name>
</gene>
<dbReference type="AlphaFoldDB" id="A0A931G3F4"/>
<name>A0A931G3F4_9ACTN</name>
<evidence type="ECO:0000313" key="1">
    <source>
        <dbReference type="EMBL" id="MBG0568797.1"/>
    </source>
</evidence>
<dbReference type="RefSeq" id="WP_196420567.1">
    <property type="nucleotide sequence ID" value="NZ_JADQTO010000045.1"/>
</dbReference>
<reference evidence="1" key="1">
    <citation type="submission" date="2020-11" db="EMBL/GenBank/DDBJ databases">
        <title>Isolation and identification of active actinomycetes.</title>
        <authorList>
            <person name="Sun X."/>
        </authorList>
    </citation>
    <scope>NUCLEOTIDE SEQUENCE</scope>
    <source>
        <strain evidence="1">NEAU-A11</strain>
    </source>
</reference>
<comment type="caution">
    <text evidence="1">The sequence shown here is derived from an EMBL/GenBank/DDBJ whole genome shotgun (WGS) entry which is preliminary data.</text>
</comment>
<dbReference type="EMBL" id="JADQTO010000045">
    <property type="protein sequence ID" value="MBG0568797.1"/>
    <property type="molecule type" value="Genomic_DNA"/>
</dbReference>
<evidence type="ECO:0000313" key="2">
    <source>
        <dbReference type="Proteomes" id="UP000598146"/>
    </source>
</evidence>
<protein>
    <submittedName>
        <fullName evidence="1">Uncharacterized protein</fullName>
    </submittedName>
</protein>
<organism evidence="1 2">
    <name type="scientific">Actinoplanes aureus</name>
    <dbReference type="NCBI Taxonomy" id="2792083"/>
    <lineage>
        <taxon>Bacteria</taxon>
        <taxon>Bacillati</taxon>
        <taxon>Actinomycetota</taxon>
        <taxon>Actinomycetes</taxon>
        <taxon>Micromonosporales</taxon>
        <taxon>Micromonosporaceae</taxon>
        <taxon>Actinoplanes</taxon>
    </lineage>
</organism>